<sequence length="354" mass="37729">MTRLEQRYRRLLRLLPSWYRADREEEMVDVFLLADAAKHSGGVDGEQDDWGDGDGWDEDLRGEYGWPDWREFLAVAGLAVRTRFGGVGAPSAARPRGDTVRTIALLGLLVRAVLALVSVGSLVRVQLRGGTAFADPTTLLFPSGGYIFLSLLPGLLWVPAYLLLVLGKRRAGMLCSGVALLPSLLSVIPTDNTPAMLLTSVITGFGIWLPVGCVFLGFHRDAPEPARKPWLLALPTGVLAALILVLLGWLVPPVVVAGPQVCGLLVVAVFTLVVRLRSPGRVPNSWSAALAVVGALFLLEHATLSVVFGITEVVPVLSVLVPLAVLGLCCGGLAVTAARAPRGDRSDAVDVTER</sequence>
<proteinExistence type="predicted"/>
<feature type="transmembrane region" description="Helical" evidence="1">
    <location>
        <begin position="171"/>
        <end position="189"/>
    </location>
</feature>
<keyword evidence="1" id="KW-0812">Transmembrane</keyword>
<keyword evidence="1" id="KW-1133">Transmembrane helix</keyword>
<evidence type="ECO:0000256" key="1">
    <source>
        <dbReference type="SAM" id="Phobius"/>
    </source>
</evidence>
<feature type="transmembrane region" description="Helical" evidence="1">
    <location>
        <begin position="143"/>
        <end position="164"/>
    </location>
</feature>
<protein>
    <submittedName>
        <fullName evidence="2">Uncharacterized protein</fullName>
    </submittedName>
</protein>
<evidence type="ECO:0000313" key="3">
    <source>
        <dbReference type="Proteomes" id="UP000199213"/>
    </source>
</evidence>
<evidence type="ECO:0000313" key="2">
    <source>
        <dbReference type="EMBL" id="SDK66769.1"/>
    </source>
</evidence>
<dbReference type="AlphaFoldDB" id="A0A1G9DSB5"/>
<feature type="transmembrane region" description="Helical" evidence="1">
    <location>
        <begin position="288"/>
        <end position="310"/>
    </location>
</feature>
<dbReference type="Proteomes" id="UP000199213">
    <property type="component" value="Unassembled WGS sequence"/>
</dbReference>
<keyword evidence="1" id="KW-0472">Membrane</keyword>
<feature type="transmembrane region" description="Helical" evidence="1">
    <location>
        <begin position="257"/>
        <end position="276"/>
    </location>
</feature>
<keyword evidence="3" id="KW-1185">Reference proteome</keyword>
<dbReference type="RefSeq" id="WP_092630302.1">
    <property type="nucleotide sequence ID" value="NZ_FNFM01000010.1"/>
</dbReference>
<feature type="transmembrane region" description="Helical" evidence="1">
    <location>
        <begin position="195"/>
        <end position="218"/>
    </location>
</feature>
<feature type="transmembrane region" description="Helical" evidence="1">
    <location>
        <begin position="316"/>
        <end position="338"/>
    </location>
</feature>
<name>A0A1G9DSB5_ACTMZ</name>
<feature type="transmembrane region" description="Helical" evidence="1">
    <location>
        <begin position="230"/>
        <end position="251"/>
    </location>
</feature>
<dbReference type="OrthoDB" id="5198790at2"/>
<accession>A0A1G9DSB5</accession>
<gene>
    <name evidence="2" type="ORF">SAMN04487820_110270</name>
</gene>
<reference evidence="3" key="1">
    <citation type="submission" date="2016-10" db="EMBL/GenBank/DDBJ databases">
        <authorList>
            <person name="Varghese N."/>
            <person name="Submissions S."/>
        </authorList>
    </citation>
    <scope>NUCLEOTIDE SEQUENCE [LARGE SCALE GENOMIC DNA]</scope>
    <source>
        <strain evidence="3">DSM 45460</strain>
    </source>
</reference>
<dbReference type="EMBL" id="FNFM01000010">
    <property type="protein sequence ID" value="SDK66769.1"/>
    <property type="molecule type" value="Genomic_DNA"/>
</dbReference>
<feature type="transmembrane region" description="Helical" evidence="1">
    <location>
        <begin position="103"/>
        <end position="123"/>
    </location>
</feature>
<organism evidence="2 3">
    <name type="scientific">Actinopolyspora mzabensis</name>
    <dbReference type="NCBI Taxonomy" id="995066"/>
    <lineage>
        <taxon>Bacteria</taxon>
        <taxon>Bacillati</taxon>
        <taxon>Actinomycetota</taxon>
        <taxon>Actinomycetes</taxon>
        <taxon>Actinopolysporales</taxon>
        <taxon>Actinopolysporaceae</taxon>
        <taxon>Actinopolyspora</taxon>
    </lineage>
</organism>